<reference evidence="1 2" key="1">
    <citation type="submission" date="2023-08" db="EMBL/GenBank/DDBJ databases">
        <authorList>
            <person name="Roldan D.M."/>
            <person name="Menes R.J."/>
        </authorList>
    </citation>
    <scope>NUCLEOTIDE SEQUENCE [LARGE SCALE GENOMIC DNA]</scope>
    <source>
        <strain evidence="1 2">CCM 2812</strain>
    </source>
</reference>
<gene>
    <name evidence="1" type="ORF">Q8X39_07605</name>
</gene>
<sequence length="487" mass="54080">MPPEPATPGDVLTLDPVRNRAVLPDGQVIAWRRRWVAAMLAMLWQQAEVDQSVSLSALQAGLALRGQRQPLAAVAVLRLLGDVQGFLASLPGEPVVLEHPPRQASVGPWRLRWRRPCALRVVDTSAAWPDAALAGDGADGPEAALMQRLIAGDDPDPDALLALLRCLISFDAFQLWGQNQDALDMLAGCEALPLNDDGRALVAMRASQSLKRLGRFDDARACLRAALRLPGRQDDAATAHMHFLLARTDYDADPGGNHARLWHSCMAPPLVRQADRHLLAQWHNLRALLCRRRSEAEGHADPRWHRLALRHLEGAIAHALHQRDHAGLHAYAANLGLHLQTVRAAGWSTATQVIGWYQLLLATMDKLGVGSDNAWEYIYLAEFWLDNETELRALEARAPHAPCVPVIDDLHPRDEAYYVTTVARIAHTGDARQLALAWLCHWRHARAHLPRHRQDAIARRLREVIAREPGLHEKLLREGYGAHLSDL</sequence>
<accession>A0ABT9G2U0</accession>
<dbReference type="RefSeq" id="WP_305749048.1">
    <property type="nucleotide sequence ID" value="NZ_JAUZEE010000003.1"/>
</dbReference>
<name>A0ABT9G2U0_LEPDI</name>
<organism evidence="1 2">
    <name type="scientific">Leptothrix discophora</name>
    <dbReference type="NCBI Taxonomy" id="89"/>
    <lineage>
        <taxon>Bacteria</taxon>
        <taxon>Pseudomonadati</taxon>
        <taxon>Pseudomonadota</taxon>
        <taxon>Betaproteobacteria</taxon>
        <taxon>Burkholderiales</taxon>
        <taxon>Sphaerotilaceae</taxon>
        <taxon>Leptothrix</taxon>
    </lineage>
</organism>
<evidence type="ECO:0000313" key="1">
    <source>
        <dbReference type="EMBL" id="MDP4300498.1"/>
    </source>
</evidence>
<proteinExistence type="predicted"/>
<protein>
    <submittedName>
        <fullName evidence="1">Uncharacterized protein</fullName>
    </submittedName>
</protein>
<dbReference type="EMBL" id="JAUZEE010000003">
    <property type="protein sequence ID" value="MDP4300498.1"/>
    <property type="molecule type" value="Genomic_DNA"/>
</dbReference>
<dbReference type="Proteomes" id="UP001235760">
    <property type="component" value="Unassembled WGS sequence"/>
</dbReference>
<keyword evidence="2" id="KW-1185">Reference proteome</keyword>
<evidence type="ECO:0000313" key="2">
    <source>
        <dbReference type="Proteomes" id="UP001235760"/>
    </source>
</evidence>
<comment type="caution">
    <text evidence="1">The sequence shown here is derived from an EMBL/GenBank/DDBJ whole genome shotgun (WGS) entry which is preliminary data.</text>
</comment>